<sequence>MDESSPEHQQHLYELNRKYDDLTHYWNGYLQSLPRHLQRRSTCVRSNVRKMNSFLYCSPRHVTSPSVRQHGKPRVEWKVRNNDLAVAEILSERRAAIESGELKGRRLIDTLESVNTLGSSEEHDIRSACSSSLVLNQNCDVDACYSSSIDDNEDVDDEYVCGECYSSSSSVKNATKMDSSDEGESRAVVAIDASGAGVGDGKKWMTKKGNFAFAVLLFGFLFFAFCSLWSSYAEVDDREAWFPT</sequence>
<feature type="transmembrane region" description="Helical" evidence="1">
    <location>
        <begin position="211"/>
        <end position="232"/>
    </location>
</feature>
<comment type="caution">
    <text evidence="2">The sequence shown here is derived from an EMBL/GenBank/DDBJ whole genome shotgun (WGS) entry which is preliminary data.</text>
</comment>
<dbReference type="AlphaFoldDB" id="A0AAP0IL66"/>
<dbReference type="Proteomes" id="UP001417504">
    <property type="component" value="Unassembled WGS sequence"/>
</dbReference>
<gene>
    <name evidence="2" type="ORF">Sjap_016536</name>
</gene>
<evidence type="ECO:0000256" key="1">
    <source>
        <dbReference type="SAM" id="Phobius"/>
    </source>
</evidence>
<organism evidence="2 3">
    <name type="scientific">Stephania japonica</name>
    <dbReference type="NCBI Taxonomy" id="461633"/>
    <lineage>
        <taxon>Eukaryota</taxon>
        <taxon>Viridiplantae</taxon>
        <taxon>Streptophyta</taxon>
        <taxon>Embryophyta</taxon>
        <taxon>Tracheophyta</taxon>
        <taxon>Spermatophyta</taxon>
        <taxon>Magnoliopsida</taxon>
        <taxon>Ranunculales</taxon>
        <taxon>Menispermaceae</taxon>
        <taxon>Menispermoideae</taxon>
        <taxon>Cissampelideae</taxon>
        <taxon>Stephania</taxon>
    </lineage>
</organism>
<keyword evidence="1" id="KW-0812">Transmembrane</keyword>
<protein>
    <submittedName>
        <fullName evidence="2">Uncharacterized protein</fullName>
    </submittedName>
</protein>
<keyword evidence="1" id="KW-0472">Membrane</keyword>
<keyword evidence="3" id="KW-1185">Reference proteome</keyword>
<keyword evidence="1" id="KW-1133">Transmembrane helix</keyword>
<evidence type="ECO:0000313" key="2">
    <source>
        <dbReference type="EMBL" id="KAK9117589.1"/>
    </source>
</evidence>
<accession>A0AAP0IL66</accession>
<dbReference type="EMBL" id="JBBNAE010000006">
    <property type="protein sequence ID" value="KAK9117589.1"/>
    <property type="molecule type" value="Genomic_DNA"/>
</dbReference>
<evidence type="ECO:0000313" key="3">
    <source>
        <dbReference type="Proteomes" id="UP001417504"/>
    </source>
</evidence>
<name>A0AAP0IL66_9MAGN</name>
<proteinExistence type="predicted"/>
<reference evidence="2 3" key="1">
    <citation type="submission" date="2024-01" db="EMBL/GenBank/DDBJ databases">
        <title>Genome assemblies of Stephania.</title>
        <authorList>
            <person name="Yang L."/>
        </authorList>
    </citation>
    <scope>NUCLEOTIDE SEQUENCE [LARGE SCALE GENOMIC DNA]</scope>
    <source>
        <strain evidence="2">QJT</strain>
        <tissue evidence="2">Leaf</tissue>
    </source>
</reference>